<dbReference type="SUPFAM" id="SSF51445">
    <property type="entry name" value="(Trans)glycosidases"/>
    <property type="match status" value="1"/>
</dbReference>
<gene>
    <name evidence="11" type="ORF">EZ456_03915</name>
</gene>
<accession>A0A4R0Q0P5</accession>
<comment type="similarity">
    <text evidence="1">Belongs to the glycosyl hydrolase 2 family.</text>
</comment>
<dbReference type="EMBL" id="SJSO01000003">
    <property type="protein sequence ID" value="TCD28546.1"/>
    <property type="molecule type" value="Genomic_DNA"/>
</dbReference>
<dbReference type="PANTHER" id="PTHR42732">
    <property type="entry name" value="BETA-GALACTOSIDASE"/>
    <property type="match status" value="1"/>
</dbReference>
<dbReference type="Gene3D" id="3.20.20.80">
    <property type="entry name" value="Glycosidases"/>
    <property type="match status" value="1"/>
</dbReference>
<dbReference type="InterPro" id="IPR025300">
    <property type="entry name" value="BetaGal_jelly_roll_dom"/>
</dbReference>
<feature type="domain" description="Glycosyl hydrolases family 2 sugar binding" evidence="7">
    <location>
        <begin position="118"/>
        <end position="211"/>
    </location>
</feature>
<proteinExistence type="inferred from homology"/>
<protein>
    <submittedName>
        <fullName evidence="11">DUF4982 domain-containing protein</fullName>
    </submittedName>
</protein>
<dbReference type="InterPro" id="IPR023232">
    <property type="entry name" value="Glyco_hydro_2_AS"/>
</dbReference>
<dbReference type="SUPFAM" id="SSF49303">
    <property type="entry name" value="beta-Galactosidase/glucuronidase domain"/>
    <property type="match status" value="1"/>
</dbReference>
<dbReference type="InterPro" id="IPR036156">
    <property type="entry name" value="Beta-gal/glucu_dom_sf"/>
</dbReference>
<evidence type="ECO:0000256" key="2">
    <source>
        <dbReference type="ARBA" id="ARBA00022801"/>
    </source>
</evidence>
<evidence type="ECO:0000313" key="12">
    <source>
        <dbReference type="Proteomes" id="UP000293925"/>
    </source>
</evidence>
<dbReference type="Proteomes" id="UP000293925">
    <property type="component" value="Unassembled WGS sequence"/>
</dbReference>
<dbReference type="Pfam" id="PF00703">
    <property type="entry name" value="Glyco_hydro_2"/>
    <property type="match status" value="1"/>
</dbReference>
<dbReference type="InterPro" id="IPR017853">
    <property type="entry name" value="GH"/>
</dbReference>
<dbReference type="InterPro" id="IPR006102">
    <property type="entry name" value="Ig-like_GH2"/>
</dbReference>
<evidence type="ECO:0000256" key="3">
    <source>
        <dbReference type="ARBA" id="ARBA00023295"/>
    </source>
</evidence>
<dbReference type="Pfam" id="PF02836">
    <property type="entry name" value="Glyco_hydro_2_C"/>
    <property type="match status" value="1"/>
</dbReference>
<evidence type="ECO:0000259" key="5">
    <source>
        <dbReference type="Pfam" id="PF00703"/>
    </source>
</evidence>
<evidence type="ECO:0000259" key="8">
    <source>
        <dbReference type="Pfam" id="PF13364"/>
    </source>
</evidence>
<dbReference type="AlphaFoldDB" id="A0A4R0Q0P5"/>
<dbReference type="InterPro" id="IPR013783">
    <property type="entry name" value="Ig-like_fold"/>
</dbReference>
<dbReference type="OrthoDB" id="9801077at2"/>
<dbReference type="SUPFAM" id="SSF49785">
    <property type="entry name" value="Galactose-binding domain-like"/>
    <property type="match status" value="1"/>
</dbReference>
<dbReference type="InterPro" id="IPR006104">
    <property type="entry name" value="Glyco_hydro_2_N"/>
</dbReference>
<dbReference type="InterPro" id="IPR032311">
    <property type="entry name" value="DUF4982"/>
</dbReference>
<dbReference type="Gene3D" id="2.60.120.260">
    <property type="entry name" value="Galactose-binding domain-like"/>
    <property type="match status" value="1"/>
</dbReference>
<comment type="caution">
    <text evidence="11">The sequence shown here is derived from an EMBL/GenBank/DDBJ whole genome shotgun (WGS) entry which is preliminary data.</text>
</comment>
<feature type="domain" description="Glycoside hydrolase family 2" evidence="10">
    <location>
        <begin position="902"/>
        <end position="946"/>
    </location>
</feature>
<feature type="signal peptide" evidence="4">
    <location>
        <begin position="1"/>
        <end position="23"/>
    </location>
</feature>
<dbReference type="Pfam" id="PF16355">
    <property type="entry name" value="DUF4982"/>
    <property type="match status" value="1"/>
</dbReference>
<keyword evidence="2" id="KW-0378">Hydrolase</keyword>
<organism evidence="11 12">
    <name type="scientific">Pedobacter psychrodurus</name>
    <dbReference type="NCBI Taxonomy" id="2530456"/>
    <lineage>
        <taxon>Bacteria</taxon>
        <taxon>Pseudomonadati</taxon>
        <taxon>Bacteroidota</taxon>
        <taxon>Sphingobacteriia</taxon>
        <taxon>Sphingobacteriales</taxon>
        <taxon>Sphingobacteriaceae</taxon>
        <taxon>Pedobacter</taxon>
    </lineage>
</organism>
<dbReference type="InterPro" id="IPR006103">
    <property type="entry name" value="Glyco_hydro_2_cat"/>
</dbReference>
<dbReference type="PROSITE" id="PS00608">
    <property type="entry name" value="GLYCOSYL_HYDROL_F2_2"/>
    <property type="match status" value="1"/>
</dbReference>
<sequence length="949" mass="105774">MKLYKICALLLLLKLVQPVLSFAQKHNALKREHLLIDTGWRFALGHPYDVKKDFYNGTGYFSYLAKTGYGDGAADPSFDDRTWRKLNLPHDWAVEQGFDPKASLSHGFKAIGRNFPDASVGWYRKSFFIPAKDLGRKISIAFDGVFRNSIVWVNGHYLGTEPSGYHGFEYDITDYLNYGGENVIAVRADVTIEEGWFYEGAGIYRHVWLNKTDPLHVVPNGTFVRSTVNNNQATVTASVTLKNDALENQKFNIKQSIIDAEGKVVASGELQNLELNVLTEKEFTLTIPVLKPRLWDLENPYLYQLLTTISKNGDVIDEYKTTFGVRTIRFDADKGFFLNGKRIEVKGTNNHQDHAGVGVALPDALQYFRISKLKEMGSNAYRCSHNPPTPELLDACDKLGMLVIDENRLMGITDQNLAYLKKLIIRDRNHPSIISWSIGNEEWNIEGNITGARIAKTMQAFAKTIDTTRAITAAVSGGIGNGISTTIDLLGYNYVATKNTDEQHKKYPAQFSWGTEEGSTVASRGLYVTDMDQHEIAAYDTRQNENFLSLEDGWKHYASRPYLAGMFIWTGFDYRGEPTPFGWPSVLSYFGMVDLCGFPKDNALYLKSWWGNQPTLHLLPHWNWKGKEGKPIDVKAYSNCDEVELFLNKKSLGKKRMEPNGHLSWTVNYAPGTLEAVGFKNGKKILTDVVKTTSDPVQVAITQETIPVGKPNIAILTVDVRDASGKMVPTAVNDLNFEISGPGKIIGVGNGNPTSLEPDQFIEQVSVIRVNNLKEKAISAIDDLTELTTATTDWDYAFKQERTQEFGKKVKALIYRGDFDLADWSEQTKITFFYKSLGKEQSIYINGKKIGGQLPADKKGNVFVLNRSVLKTGKNSIAILATPILKVQSWDNINTDPGAIQVLKPAAGWKRKLFSGLAQVIVQSTGGKGEVSLTASSNGLKPATIKVKL</sequence>
<dbReference type="InterPro" id="IPR051913">
    <property type="entry name" value="GH2_Domain-Containing"/>
</dbReference>
<evidence type="ECO:0000259" key="10">
    <source>
        <dbReference type="Pfam" id="PF18565"/>
    </source>
</evidence>
<evidence type="ECO:0000259" key="7">
    <source>
        <dbReference type="Pfam" id="PF02837"/>
    </source>
</evidence>
<evidence type="ECO:0000256" key="1">
    <source>
        <dbReference type="ARBA" id="ARBA00007401"/>
    </source>
</evidence>
<name>A0A4R0Q0P5_9SPHI</name>
<feature type="domain" description="DUF4982" evidence="9">
    <location>
        <begin position="629"/>
        <end position="685"/>
    </location>
</feature>
<keyword evidence="3" id="KW-0326">Glycosidase</keyword>
<dbReference type="Pfam" id="PF13364">
    <property type="entry name" value="BetaGal_ABD2"/>
    <property type="match status" value="1"/>
</dbReference>
<feature type="domain" description="Glycoside hydrolase family 2 immunoglobulin-like beta-sandwich" evidence="5">
    <location>
        <begin position="222"/>
        <end position="326"/>
    </location>
</feature>
<feature type="domain" description="Beta-galactosidase jelly roll" evidence="8">
    <location>
        <begin position="788"/>
        <end position="880"/>
    </location>
</feature>
<dbReference type="GO" id="GO:0004553">
    <property type="term" value="F:hydrolase activity, hydrolyzing O-glycosyl compounds"/>
    <property type="evidence" value="ECO:0007669"/>
    <property type="project" value="InterPro"/>
</dbReference>
<evidence type="ECO:0000256" key="4">
    <source>
        <dbReference type="SAM" id="SignalP"/>
    </source>
</evidence>
<dbReference type="NCBIfam" id="NF041462">
    <property type="entry name" value="GalA"/>
    <property type="match status" value="1"/>
</dbReference>
<dbReference type="GO" id="GO:0005975">
    <property type="term" value="P:carbohydrate metabolic process"/>
    <property type="evidence" value="ECO:0007669"/>
    <property type="project" value="InterPro"/>
</dbReference>
<evidence type="ECO:0000259" key="6">
    <source>
        <dbReference type="Pfam" id="PF02836"/>
    </source>
</evidence>
<dbReference type="PRINTS" id="PR00132">
    <property type="entry name" value="GLHYDRLASE2"/>
</dbReference>
<reference evidence="11 12" key="1">
    <citation type="submission" date="2019-02" db="EMBL/GenBank/DDBJ databases">
        <title>Pedobacter sp. RP-3-21 sp. nov., isolated from Arctic soil.</title>
        <authorList>
            <person name="Dahal R.H."/>
        </authorList>
    </citation>
    <scope>NUCLEOTIDE SEQUENCE [LARGE SCALE GENOMIC DNA]</scope>
    <source>
        <strain evidence="11 12">RP-3-21</strain>
    </source>
</reference>
<dbReference type="RefSeq" id="WP_131527502.1">
    <property type="nucleotide sequence ID" value="NZ_SJSO01000003.1"/>
</dbReference>
<keyword evidence="12" id="KW-1185">Reference proteome</keyword>
<dbReference type="PANTHER" id="PTHR42732:SF1">
    <property type="entry name" value="BETA-MANNOSIDASE"/>
    <property type="match status" value="1"/>
</dbReference>
<evidence type="ECO:0000313" key="11">
    <source>
        <dbReference type="EMBL" id="TCD28546.1"/>
    </source>
</evidence>
<dbReference type="Pfam" id="PF18565">
    <property type="entry name" value="Glyco_hydro2_C5"/>
    <property type="match status" value="2"/>
</dbReference>
<dbReference type="Pfam" id="PF02837">
    <property type="entry name" value="Glyco_hydro_2_N"/>
    <property type="match status" value="1"/>
</dbReference>
<dbReference type="Gene3D" id="2.60.40.10">
    <property type="entry name" value="Immunoglobulins"/>
    <property type="match status" value="4"/>
</dbReference>
<feature type="domain" description="Glycoside hydrolase family 2" evidence="10">
    <location>
        <begin position="699"/>
        <end position="760"/>
    </location>
</feature>
<dbReference type="InterPro" id="IPR008979">
    <property type="entry name" value="Galactose-bd-like_sf"/>
</dbReference>
<feature type="domain" description="Glycoside hydrolase family 2 catalytic" evidence="6">
    <location>
        <begin position="333"/>
        <end position="492"/>
    </location>
</feature>
<dbReference type="InterPro" id="IPR040605">
    <property type="entry name" value="Glyco_hydro2_dom5"/>
</dbReference>
<dbReference type="InterPro" id="IPR006101">
    <property type="entry name" value="Glyco_hydro_2"/>
</dbReference>
<keyword evidence="4" id="KW-0732">Signal</keyword>
<dbReference type="InterPro" id="IPR048230">
    <property type="entry name" value="GalA-like"/>
</dbReference>
<feature type="chain" id="PRO_5020210177" evidence="4">
    <location>
        <begin position="24"/>
        <end position="949"/>
    </location>
</feature>
<evidence type="ECO:0000259" key="9">
    <source>
        <dbReference type="Pfam" id="PF16355"/>
    </source>
</evidence>